<reference evidence="2" key="1">
    <citation type="journal article" date="2023" name="Nat. Commun.">
        <title>Diploid and tetraploid genomes of Acorus and the evolution of monocots.</title>
        <authorList>
            <person name="Ma L."/>
            <person name="Liu K.W."/>
            <person name="Li Z."/>
            <person name="Hsiao Y.Y."/>
            <person name="Qi Y."/>
            <person name="Fu T."/>
            <person name="Tang G.D."/>
            <person name="Zhang D."/>
            <person name="Sun W.H."/>
            <person name="Liu D.K."/>
            <person name="Li Y."/>
            <person name="Chen G.Z."/>
            <person name="Liu X.D."/>
            <person name="Liao X.Y."/>
            <person name="Jiang Y.T."/>
            <person name="Yu X."/>
            <person name="Hao Y."/>
            <person name="Huang J."/>
            <person name="Zhao X.W."/>
            <person name="Ke S."/>
            <person name="Chen Y.Y."/>
            <person name="Wu W.L."/>
            <person name="Hsu J.L."/>
            <person name="Lin Y.F."/>
            <person name="Huang M.D."/>
            <person name="Li C.Y."/>
            <person name="Huang L."/>
            <person name="Wang Z.W."/>
            <person name="Zhao X."/>
            <person name="Zhong W.Y."/>
            <person name="Peng D.H."/>
            <person name="Ahmad S."/>
            <person name="Lan S."/>
            <person name="Zhang J.S."/>
            <person name="Tsai W.C."/>
            <person name="Van de Peer Y."/>
            <person name="Liu Z.J."/>
        </authorList>
    </citation>
    <scope>NUCLEOTIDE SEQUENCE</scope>
    <source>
        <strain evidence="2">SCP</strain>
    </source>
</reference>
<name>A0AAV9A4P4_ACOGR</name>
<accession>A0AAV9A4P4</accession>
<keyword evidence="3" id="KW-1185">Reference proteome</keyword>
<organism evidence="2 3">
    <name type="scientific">Acorus gramineus</name>
    <name type="common">Dwarf sweet flag</name>
    <dbReference type="NCBI Taxonomy" id="55184"/>
    <lineage>
        <taxon>Eukaryota</taxon>
        <taxon>Viridiplantae</taxon>
        <taxon>Streptophyta</taxon>
        <taxon>Embryophyta</taxon>
        <taxon>Tracheophyta</taxon>
        <taxon>Spermatophyta</taxon>
        <taxon>Magnoliopsida</taxon>
        <taxon>Liliopsida</taxon>
        <taxon>Acoraceae</taxon>
        <taxon>Acorus</taxon>
    </lineage>
</organism>
<sequence length="56" mass="6176">MFVWNLLFFKNKIHLNKYYTCIVVCLIWVLIDIAEGGASEKRGGGGGEGDVGDGRD</sequence>
<proteinExistence type="predicted"/>
<dbReference type="EMBL" id="JAUJYN010000012">
    <property type="protein sequence ID" value="KAK1259086.1"/>
    <property type="molecule type" value="Genomic_DNA"/>
</dbReference>
<comment type="caution">
    <text evidence="2">The sequence shown here is derived from an EMBL/GenBank/DDBJ whole genome shotgun (WGS) entry which is preliminary data.</text>
</comment>
<dbReference type="Proteomes" id="UP001179952">
    <property type="component" value="Unassembled WGS sequence"/>
</dbReference>
<evidence type="ECO:0000256" key="1">
    <source>
        <dbReference type="SAM" id="MobiDB-lite"/>
    </source>
</evidence>
<dbReference type="AlphaFoldDB" id="A0AAV9A4P4"/>
<protein>
    <submittedName>
        <fullName evidence="2">Uncharacterized protein</fullName>
    </submittedName>
</protein>
<evidence type="ECO:0000313" key="2">
    <source>
        <dbReference type="EMBL" id="KAK1259086.1"/>
    </source>
</evidence>
<evidence type="ECO:0000313" key="3">
    <source>
        <dbReference type="Proteomes" id="UP001179952"/>
    </source>
</evidence>
<gene>
    <name evidence="2" type="ORF">QJS04_geneDACA005614</name>
</gene>
<feature type="region of interest" description="Disordered" evidence="1">
    <location>
        <begin position="37"/>
        <end position="56"/>
    </location>
</feature>
<reference evidence="2" key="2">
    <citation type="submission" date="2023-06" db="EMBL/GenBank/DDBJ databases">
        <authorList>
            <person name="Ma L."/>
            <person name="Liu K.-W."/>
            <person name="Li Z."/>
            <person name="Hsiao Y.-Y."/>
            <person name="Qi Y."/>
            <person name="Fu T."/>
            <person name="Tang G."/>
            <person name="Zhang D."/>
            <person name="Sun W.-H."/>
            <person name="Liu D.-K."/>
            <person name="Li Y."/>
            <person name="Chen G.-Z."/>
            <person name="Liu X.-D."/>
            <person name="Liao X.-Y."/>
            <person name="Jiang Y.-T."/>
            <person name="Yu X."/>
            <person name="Hao Y."/>
            <person name="Huang J."/>
            <person name="Zhao X.-W."/>
            <person name="Ke S."/>
            <person name="Chen Y.-Y."/>
            <person name="Wu W.-L."/>
            <person name="Hsu J.-L."/>
            <person name="Lin Y.-F."/>
            <person name="Huang M.-D."/>
            <person name="Li C.-Y."/>
            <person name="Huang L."/>
            <person name="Wang Z.-W."/>
            <person name="Zhao X."/>
            <person name="Zhong W.-Y."/>
            <person name="Peng D.-H."/>
            <person name="Ahmad S."/>
            <person name="Lan S."/>
            <person name="Zhang J.-S."/>
            <person name="Tsai W.-C."/>
            <person name="Van De Peer Y."/>
            <person name="Liu Z.-J."/>
        </authorList>
    </citation>
    <scope>NUCLEOTIDE SEQUENCE</scope>
    <source>
        <strain evidence="2">SCP</strain>
        <tissue evidence="2">Leaves</tissue>
    </source>
</reference>